<feature type="transmembrane region" description="Helical" evidence="1">
    <location>
        <begin position="163"/>
        <end position="183"/>
    </location>
</feature>
<accession>X1GVX1</accession>
<dbReference type="PANTHER" id="PTHR41282:SF1">
    <property type="entry name" value="CONSERVED TRANSMEMBRANE PROTEIN-RELATED"/>
    <property type="match status" value="1"/>
</dbReference>
<keyword evidence="1" id="KW-0812">Transmembrane</keyword>
<keyword evidence="1" id="KW-1133">Transmembrane helix</keyword>
<evidence type="ECO:0000256" key="1">
    <source>
        <dbReference type="SAM" id="Phobius"/>
    </source>
</evidence>
<feature type="transmembrane region" description="Helical" evidence="1">
    <location>
        <begin position="88"/>
        <end position="112"/>
    </location>
</feature>
<reference evidence="2" key="1">
    <citation type="journal article" date="2014" name="Front. Microbiol.">
        <title>High frequency of phylogenetically diverse reductive dehalogenase-homologous genes in deep subseafloor sedimentary metagenomes.</title>
        <authorList>
            <person name="Kawai M."/>
            <person name="Futagami T."/>
            <person name="Toyoda A."/>
            <person name="Takaki Y."/>
            <person name="Nishi S."/>
            <person name="Hori S."/>
            <person name="Arai W."/>
            <person name="Tsubouchi T."/>
            <person name="Morono Y."/>
            <person name="Uchiyama I."/>
            <person name="Ito T."/>
            <person name="Fujiyama A."/>
            <person name="Inagaki F."/>
            <person name="Takami H."/>
        </authorList>
    </citation>
    <scope>NUCLEOTIDE SEQUENCE</scope>
    <source>
        <strain evidence="2">Expedition CK06-06</strain>
    </source>
</reference>
<evidence type="ECO:0008006" key="3">
    <source>
        <dbReference type="Google" id="ProtNLM"/>
    </source>
</evidence>
<evidence type="ECO:0000313" key="2">
    <source>
        <dbReference type="EMBL" id="GAH37158.1"/>
    </source>
</evidence>
<dbReference type="PIRSF" id="PIRSF009160">
    <property type="entry name" value="UCP009160"/>
    <property type="match status" value="1"/>
</dbReference>
<dbReference type="PANTHER" id="PTHR41282">
    <property type="entry name" value="CONSERVED TRANSMEMBRANE PROTEIN-RELATED"/>
    <property type="match status" value="1"/>
</dbReference>
<dbReference type="EMBL" id="BARU01005494">
    <property type="protein sequence ID" value="GAH37158.1"/>
    <property type="molecule type" value="Genomic_DNA"/>
</dbReference>
<proteinExistence type="predicted"/>
<keyword evidence="1" id="KW-0472">Membrane</keyword>
<feature type="transmembrane region" description="Helical" evidence="1">
    <location>
        <begin position="124"/>
        <end position="143"/>
    </location>
</feature>
<feature type="transmembrane region" description="Helical" evidence="1">
    <location>
        <begin position="57"/>
        <end position="76"/>
    </location>
</feature>
<sequence length="190" mass="20814">YRAILPWMIGGGIGGFVVAIITVFKRRWAGITGPIYAVLEGLFLGGISAIIEARYPGIVIQAVSLTFAILFILLFAYKTRIIKPSENFKLGVFAATGGVMMLYLVSFILNLFGVPVGYLHNNSLLSIGISVVIVIIASLNLVLDFDFIEQGAASSAPKYMEWYAAFGLMVTLIWLYIEILRLLSKIASRN</sequence>
<feature type="non-terminal residue" evidence="2">
    <location>
        <position position="1"/>
    </location>
</feature>
<dbReference type="AlphaFoldDB" id="X1GVX1"/>
<comment type="caution">
    <text evidence="2">The sequence shown here is derived from an EMBL/GenBank/DDBJ whole genome shotgun (WGS) entry which is preliminary data.</text>
</comment>
<feature type="transmembrane region" description="Helical" evidence="1">
    <location>
        <begin position="6"/>
        <end position="24"/>
    </location>
</feature>
<name>X1GVX1_9ZZZZ</name>
<organism evidence="2">
    <name type="scientific">marine sediment metagenome</name>
    <dbReference type="NCBI Taxonomy" id="412755"/>
    <lineage>
        <taxon>unclassified sequences</taxon>
        <taxon>metagenomes</taxon>
        <taxon>ecological metagenomes</taxon>
    </lineage>
</organism>
<feature type="transmembrane region" description="Helical" evidence="1">
    <location>
        <begin position="31"/>
        <end position="51"/>
    </location>
</feature>
<gene>
    <name evidence="2" type="ORF">S03H2_10702</name>
</gene>
<protein>
    <recommendedName>
        <fullName evidence="3">Bax inhibitor-1/YccA family protein</fullName>
    </recommendedName>
</protein>
<dbReference type="Pfam" id="PF12811">
    <property type="entry name" value="BaxI_1"/>
    <property type="match status" value="1"/>
</dbReference>
<dbReference type="InterPro" id="IPR010539">
    <property type="entry name" value="BaxI_1-like"/>
</dbReference>